<protein>
    <recommendedName>
        <fullName evidence="5">Magnesium transporter MgtE intracellular domain-containing protein</fullName>
    </recommendedName>
</protein>
<dbReference type="Gene3D" id="1.25.60.10">
    <property type="entry name" value="MgtE N-terminal domain-like"/>
    <property type="match status" value="1"/>
</dbReference>
<dbReference type="SUPFAM" id="SSF158791">
    <property type="entry name" value="MgtE N-terminal domain-like"/>
    <property type="match status" value="1"/>
</dbReference>
<comment type="caution">
    <text evidence="3">The sequence shown here is derived from an EMBL/GenBank/DDBJ whole genome shotgun (WGS) entry which is preliminary data.</text>
</comment>
<accession>A0ABS6JP28</accession>
<proteinExistence type="predicted"/>
<evidence type="ECO:0000256" key="2">
    <source>
        <dbReference type="SAM" id="Phobius"/>
    </source>
</evidence>
<dbReference type="RefSeq" id="WP_088075693.1">
    <property type="nucleotide sequence ID" value="NZ_JAHQCR010000016.1"/>
</dbReference>
<keyword evidence="2" id="KW-0472">Membrane</keyword>
<organism evidence="3 4">
    <name type="scientific">Evansella alkalicola</name>
    <dbReference type="NCBI Taxonomy" id="745819"/>
    <lineage>
        <taxon>Bacteria</taxon>
        <taxon>Bacillati</taxon>
        <taxon>Bacillota</taxon>
        <taxon>Bacilli</taxon>
        <taxon>Bacillales</taxon>
        <taxon>Bacillaceae</taxon>
        <taxon>Evansella</taxon>
    </lineage>
</organism>
<dbReference type="InterPro" id="IPR038076">
    <property type="entry name" value="MgtE_N_sf"/>
</dbReference>
<evidence type="ECO:0000256" key="1">
    <source>
        <dbReference type="SAM" id="Coils"/>
    </source>
</evidence>
<reference evidence="3 4" key="1">
    <citation type="submission" date="2021-06" db="EMBL/GenBank/DDBJ databases">
        <title>Bacillus sp. RD4P76, an endophyte from a halophyte.</title>
        <authorList>
            <person name="Sun J.-Q."/>
        </authorList>
    </citation>
    <scope>NUCLEOTIDE SEQUENCE [LARGE SCALE GENOMIC DNA]</scope>
    <source>
        <strain evidence="3 4">JCM 17098</strain>
    </source>
</reference>
<keyword evidence="2" id="KW-1133">Transmembrane helix</keyword>
<keyword evidence="2" id="KW-0812">Transmembrane</keyword>
<feature type="transmembrane region" description="Helical" evidence="2">
    <location>
        <begin position="12"/>
        <end position="35"/>
    </location>
</feature>
<sequence>MKNDNSQNKWQVFFMLIFIPGVFAVILAVAVLSFMNVNIVDNVKQVVSMLPFVDGENEETIETEENVEEMLVQLEHENSTYLTTIQSLEYEMEQKNLQIIELEERIDQLVQQENENEIQESNESADYGDIVRTLEGMTASKAAQIVSEMEEDEAVLYLRLMNTDARSQILSRVDPSKAANIISKLVD</sequence>
<keyword evidence="1" id="KW-0175">Coiled coil</keyword>
<keyword evidence="4" id="KW-1185">Reference proteome</keyword>
<gene>
    <name evidence="3" type="ORF">KS407_02565</name>
</gene>
<feature type="coiled-coil region" evidence="1">
    <location>
        <begin position="57"/>
        <end position="122"/>
    </location>
</feature>
<evidence type="ECO:0000313" key="3">
    <source>
        <dbReference type="EMBL" id="MBU9720321.1"/>
    </source>
</evidence>
<dbReference type="Proteomes" id="UP000790580">
    <property type="component" value="Unassembled WGS sequence"/>
</dbReference>
<evidence type="ECO:0000313" key="4">
    <source>
        <dbReference type="Proteomes" id="UP000790580"/>
    </source>
</evidence>
<dbReference type="EMBL" id="JAHQCR010000016">
    <property type="protein sequence ID" value="MBU9720321.1"/>
    <property type="molecule type" value="Genomic_DNA"/>
</dbReference>
<name>A0ABS6JP28_9BACI</name>
<evidence type="ECO:0008006" key="5">
    <source>
        <dbReference type="Google" id="ProtNLM"/>
    </source>
</evidence>